<organism evidence="1 2">
    <name type="scientific">Qipengyuania profundimaris</name>
    <dbReference type="NCBI Taxonomy" id="3067652"/>
    <lineage>
        <taxon>Bacteria</taxon>
        <taxon>Pseudomonadati</taxon>
        <taxon>Pseudomonadota</taxon>
        <taxon>Alphaproteobacteria</taxon>
        <taxon>Sphingomonadales</taxon>
        <taxon>Erythrobacteraceae</taxon>
        <taxon>Qipengyuania</taxon>
    </lineage>
</organism>
<proteinExistence type="predicted"/>
<evidence type="ECO:0000313" key="2">
    <source>
        <dbReference type="Proteomes" id="UP001240639"/>
    </source>
</evidence>
<reference evidence="1 2" key="1">
    <citation type="submission" date="2023-08" db="EMBL/GenBank/DDBJ databases">
        <title>genomic of G39.</title>
        <authorList>
            <person name="Wang Y."/>
        </authorList>
    </citation>
    <scope>NUCLEOTIDE SEQUENCE [LARGE SCALE GENOMIC DNA]</scope>
    <source>
        <strain evidence="1 2">G39</strain>
    </source>
</reference>
<keyword evidence="2" id="KW-1185">Reference proteome</keyword>
<dbReference type="RefSeq" id="WP_305931580.1">
    <property type="nucleotide sequence ID" value="NZ_JAVAIM010000001.1"/>
</dbReference>
<dbReference type="EMBL" id="JAVAIM010000001">
    <property type="protein sequence ID" value="MDP4574133.1"/>
    <property type="molecule type" value="Genomic_DNA"/>
</dbReference>
<accession>A0ABT9HLX3</accession>
<evidence type="ECO:0000313" key="1">
    <source>
        <dbReference type="EMBL" id="MDP4574133.1"/>
    </source>
</evidence>
<protein>
    <submittedName>
        <fullName evidence="1">Uncharacterized protein</fullName>
    </submittedName>
</protein>
<sequence>MAHHYVEKHGNEAPIAIAMRADQLLERGEILGANTYVAIMRKSEQLLNRNNGSVH</sequence>
<dbReference type="Proteomes" id="UP001240639">
    <property type="component" value="Unassembled WGS sequence"/>
</dbReference>
<name>A0ABT9HLX3_9SPHN</name>
<comment type="caution">
    <text evidence="1">The sequence shown here is derived from an EMBL/GenBank/DDBJ whole genome shotgun (WGS) entry which is preliminary data.</text>
</comment>
<gene>
    <name evidence="1" type="ORF">Q9K02_03130</name>
</gene>